<dbReference type="SUPFAM" id="SSF56204">
    <property type="entry name" value="Hect, E3 ligase catalytic domain"/>
    <property type="match status" value="1"/>
</dbReference>
<keyword evidence="4 5" id="KW-0833">Ubl conjugation pathway</keyword>
<feature type="region of interest" description="Disordered" evidence="6">
    <location>
        <begin position="400"/>
        <end position="420"/>
    </location>
</feature>
<proteinExistence type="predicted"/>
<dbReference type="GeneID" id="70241221"/>
<dbReference type="RefSeq" id="XP_046074241.1">
    <property type="nucleotide sequence ID" value="XM_046210934.1"/>
</dbReference>
<feature type="compositionally biased region" description="Low complexity" evidence="6">
    <location>
        <begin position="403"/>
        <end position="416"/>
    </location>
</feature>
<dbReference type="Gene3D" id="3.30.2410.10">
    <property type="entry name" value="Hect, E3 ligase catalytic domain"/>
    <property type="match status" value="1"/>
</dbReference>
<dbReference type="PANTHER" id="PTHR45700">
    <property type="entry name" value="UBIQUITIN-PROTEIN LIGASE E3C"/>
    <property type="match status" value="1"/>
</dbReference>
<keyword evidence="9" id="KW-1185">Reference proteome</keyword>
<evidence type="ECO:0000256" key="2">
    <source>
        <dbReference type="ARBA" id="ARBA00012485"/>
    </source>
</evidence>
<dbReference type="PROSITE" id="PS50237">
    <property type="entry name" value="HECT"/>
    <property type="match status" value="1"/>
</dbReference>
<evidence type="ECO:0000256" key="5">
    <source>
        <dbReference type="PROSITE-ProRule" id="PRU00104"/>
    </source>
</evidence>
<accession>A0AAD4PXX8</accession>
<comment type="catalytic activity">
    <reaction evidence="1">
        <text>S-ubiquitinyl-[E2 ubiquitin-conjugating enzyme]-L-cysteine + [acceptor protein]-L-lysine = [E2 ubiquitin-conjugating enzyme]-L-cysteine + N(6)-ubiquitinyl-[acceptor protein]-L-lysine.</text>
        <dbReference type="EC" id="2.3.2.26"/>
    </reaction>
</comment>
<dbReference type="Pfam" id="PF00632">
    <property type="entry name" value="HECT"/>
    <property type="match status" value="1"/>
</dbReference>
<name>A0AAD4PXX8_9EURO</name>
<feature type="compositionally biased region" description="Basic and acidic residues" evidence="6">
    <location>
        <begin position="72"/>
        <end position="83"/>
    </location>
</feature>
<feature type="compositionally biased region" description="Low complexity" evidence="6">
    <location>
        <begin position="1"/>
        <end position="16"/>
    </location>
</feature>
<dbReference type="Gene3D" id="3.30.2160.10">
    <property type="entry name" value="Hect, E3 ligase catalytic domain"/>
    <property type="match status" value="1"/>
</dbReference>
<dbReference type="Gene3D" id="3.90.1750.10">
    <property type="entry name" value="Hect, E3 ligase catalytic domains"/>
    <property type="match status" value="1"/>
</dbReference>
<protein>
    <recommendedName>
        <fullName evidence="2">HECT-type E3 ubiquitin transferase</fullName>
        <ecNumber evidence="2">2.3.2.26</ecNumber>
    </recommendedName>
</protein>
<evidence type="ECO:0000259" key="7">
    <source>
        <dbReference type="PROSITE" id="PS50237"/>
    </source>
</evidence>
<feature type="region of interest" description="Disordered" evidence="6">
    <location>
        <begin position="222"/>
        <end position="308"/>
    </location>
</feature>
<dbReference type="CDD" id="cd00078">
    <property type="entry name" value="HECTc"/>
    <property type="match status" value="1"/>
</dbReference>
<dbReference type="GO" id="GO:0000209">
    <property type="term" value="P:protein polyubiquitination"/>
    <property type="evidence" value="ECO:0007669"/>
    <property type="project" value="InterPro"/>
</dbReference>
<evidence type="ECO:0000313" key="8">
    <source>
        <dbReference type="EMBL" id="KAH8700535.1"/>
    </source>
</evidence>
<gene>
    <name evidence="8" type="ORF">BGW36DRAFT_292789</name>
</gene>
<dbReference type="InterPro" id="IPR044611">
    <property type="entry name" value="E3A/B/C-like"/>
</dbReference>
<evidence type="ECO:0000256" key="3">
    <source>
        <dbReference type="ARBA" id="ARBA00022679"/>
    </source>
</evidence>
<evidence type="ECO:0000256" key="1">
    <source>
        <dbReference type="ARBA" id="ARBA00000885"/>
    </source>
</evidence>
<evidence type="ECO:0000313" key="9">
    <source>
        <dbReference type="Proteomes" id="UP001201262"/>
    </source>
</evidence>
<feature type="compositionally biased region" description="Acidic residues" evidence="6">
    <location>
        <begin position="84"/>
        <end position="94"/>
    </location>
</feature>
<dbReference type="PANTHER" id="PTHR45700:SF9">
    <property type="entry name" value="HECT-TYPE E3 UBIQUITIN TRANSFERASE"/>
    <property type="match status" value="1"/>
</dbReference>
<reference evidence="8" key="1">
    <citation type="submission" date="2021-12" db="EMBL/GenBank/DDBJ databases">
        <title>Convergent genome expansion in fungi linked to evolution of root-endophyte symbiosis.</title>
        <authorList>
            <consortium name="DOE Joint Genome Institute"/>
            <person name="Ke Y.-H."/>
            <person name="Bonito G."/>
            <person name="Liao H.-L."/>
            <person name="Looney B."/>
            <person name="Rojas-Flechas A."/>
            <person name="Nash J."/>
            <person name="Hameed K."/>
            <person name="Schadt C."/>
            <person name="Martin F."/>
            <person name="Crous P.W."/>
            <person name="Miettinen O."/>
            <person name="Magnuson J.K."/>
            <person name="Labbe J."/>
            <person name="Jacobson D."/>
            <person name="Doktycz M.J."/>
            <person name="Veneault-Fourrey C."/>
            <person name="Kuo A."/>
            <person name="Mondo S."/>
            <person name="Calhoun S."/>
            <person name="Riley R."/>
            <person name="Ohm R."/>
            <person name="LaButti K."/>
            <person name="Andreopoulos B."/>
            <person name="Pangilinan J."/>
            <person name="Nolan M."/>
            <person name="Tritt A."/>
            <person name="Clum A."/>
            <person name="Lipzen A."/>
            <person name="Daum C."/>
            <person name="Barry K."/>
            <person name="Grigoriev I.V."/>
            <person name="Vilgalys R."/>
        </authorList>
    </citation>
    <scope>NUCLEOTIDE SEQUENCE</scope>
    <source>
        <strain evidence="8">PMI_201</strain>
    </source>
</reference>
<dbReference type="GO" id="GO:0061630">
    <property type="term" value="F:ubiquitin protein ligase activity"/>
    <property type="evidence" value="ECO:0007669"/>
    <property type="project" value="UniProtKB-EC"/>
</dbReference>
<feature type="region of interest" description="Disordered" evidence="6">
    <location>
        <begin position="154"/>
        <end position="181"/>
    </location>
</feature>
<dbReference type="AlphaFoldDB" id="A0AAD4PXX8"/>
<dbReference type="SMART" id="SM00119">
    <property type="entry name" value="HECTc"/>
    <property type="match status" value="1"/>
</dbReference>
<evidence type="ECO:0000256" key="6">
    <source>
        <dbReference type="SAM" id="MobiDB-lite"/>
    </source>
</evidence>
<feature type="domain" description="HECT" evidence="7">
    <location>
        <begin position="822"/>
        <end position="1169"/>
    </location>
</feature>
<feature type="active site" description="Glycyl thioester intermediate" evidence="5">
    <location>
        <position position="1137"/>
    </location>
</feature>
<evidence type="ECO:0000256" key="4">
    <source>
        <dbReference type="ARBA" id="ARBA00022786"/>
    </source>
</evidence>
<organism evidence="8 9">
    <name type="scientific">Talaromyces proteolyticus</name>
    <dbReference type="NCBI Taxonomy" id="1131652"/>
    <lineage>
        <taxon>Eukaryota</taxon>
        <taxon>Fungi</taxon>
        <taxon>Dikarya</taxon>
        <taxon>Ascomycota</taxon>
        <taxon>Pezizomycotina</taxon>
        <taxon>Eurotiomycetes</taxon>
        <taxon>Eurotiomycetidae</taxon>
        <taxon>Eurotiales</taxon>
        <taxon>Trichocomaceae</taxon>
        <taxon>Talaromyces</taxon>
        <taxon>Talaromyces sect. Bacilispori</taxon>
    </lineage>
</organism>
<dbReference type="EC" id="2.3.2.26" evidence="2"/>
<comment type="caution">
    <text evidence="8">The sequence shown here is derived from an EMBL/GenBank/DDBJ whole genome shotgun (WGS) entry which is preliminary data.</text>
</comment>
<dbReference type="InterPro" id="IPR035983">
    <property type="entry name" value="Hect_E3_ubiquitin_ligase"/>
</dbReference>
<feature type="compositionally biased region" description="Polar residues" evidence="6">
    <location>
        <begin position="519"/>
        <end position="536"/>
    </location>
</feature>
<feature type="region of interest" description="Disordered" evidence="6">
    <location>
        <begin position="1"/>
        <end position="30"/>
    </location>
</feature>
<sequence length="1169" mass="132009">MPTWSSRILSPSSPTSNPSHARASHRTIDTDRSAAFAIDYNVPVLSTPPGPNRSHRRSLSQPFPSLIPMNARKGERKVTKDDFLDSDDDDDDGDAISYVPEPKSHSPRKGWTPAEDVVSGKCMTCSSAVRWPKDRKVFRCTICLTVNDLEPCLTTNDHKIDDGRPPTPPPKDGSFEPKLPATPLSVEKTKEIIDNCLLEFLQRRLAGDQGQQFSLVEPSFRQINHPQQGNPGPLKQGKTASHNHDERKHNAGLLGPLNTMTHGNERVVRLRSSSDTPPIRRNGRSPQGQDRSPRGGTNTRNLEQRSRSETRPLIFRQLEDYIIKSFTGCDCLNNSFLTPGPTRRTVSEGIYTRSHADMSILTASHDAPEFELDPKMLLLGDIAENSSWWVGGRPRRHEIQDATVPGRPGPRTSRSRVNSKSPRIDWDGVVEWYQLILNAGESWRDFWSTLTKNELILKELKPELAKMIDREIAEARVHAQRTLLKATENLLKRPRRPLPRPESARFLLILLENPFLASKSTPTTRNLSPSGANNDLVSIRNFSRPRETGDRRETSGSAPSKPRGLSDHSGIVKRILGLVSNLPDDCHRYFVGWFARYSHGQYERFVSLVGRFLTYRLTRQRGRQRSGYVQPTNGLVPNLPGDIETSHAQLHAVLSGLSSDQGSEGNKKLKVYTEDWQIRAAARVMALLFAANNANVSRRRDASNQNTPVTYFSQDREKSVLPLNFFYNTLLDYSDLVSDFESWESRTAKFSFCQYPFLLSISAKSRILEHDARRQMTIKAREAFLDSILRHKDVSQYLNLKVRRDCLVEDSLRGVSEVVGAGQEEIKKSLRIEFVGEEGVDAGGLRKEWFLLLVREVFDPNHGLFVYDEDSQFCYFNPFCFESSEQFFLVGVLLGLAIYNSTILDIALPPFAFKKLLAAASPANMPATTPKQPHTCTLDDLAEYRPTLAKGLRALLEYDGNVQETFCYDFVARVDRYGQHVEVPLCSGGEKRPVTNSNRQQFVNLYVHYLLDTSVQKQFEPFKRGFYTVCGGNAFSLFRPEEIELMVRGSDEPLDVPTLRAVATYENWPTKDAAAESDPVVTWFWEFFARSKPSDQRKLLSFVTGSDRIPATGAASLSIRLACLGEDCPRYPIAHTCFNKLGLFRYATRKKFEQKLWGAIFNSEGFGLR</sequence>
<dbReference type="InterPro" id="IPR000569">
    <property type="entry name" value="HECT_dom"/>
</dbReference>
<dbReference type="Proteomes" id="UP001201262">
    <property type="component" value="Unassembled WGS sequence"/>
</dbReference>
<feature type="region of interest" description="Disordered" evidence="6">
    <location>
        <begin position="42"/>
        <end position="113"/>
    </location>
</feature>
<keyword evidence="3" id="KW-0808">Transferase</keyword>
<dbReference type="EMBL" id="JAJTJA010000004">
    <property type="protein sequence ID" value="KAH8700535.1"/>
    <property type="molecule type" value="Genomic_DNA"/>
</dbReference>
<feature type="region of interest" description="Disordered" evidence="6">
    <location>
        <begin position="519"/>
        <end position="566"/>
    </location>
</feature>
<feature type="compositionally biased region" description="Basic and acidic residues" evidence="6">
    <location>
        <begin position="544"/>
        <end position="554"/>
    </location>
</feature>
<feature type="compositionally biased region" description="Polar residues" evidence="6">
    <location>
        <begin position="284"/>
        <end position="301"/>
    </location>
</feature>